<dbReference type="Proteomes" id="UP000829401">
    <property type="component" value="Chromosome"/>
</dbReference>
<dbReference type="AlphaFoldDB" id="A0A9E6ZIF7"/>
<name>A0A9E6ZIF7_ALIAG</name>
<gene>
    <name evidence="1" type="ORF">K1I37_13740</name>
</gene>
<sequence length="46" mass="5221">MDELNNEIANTLPFARAGGSEVNLDRAHQQIKVYPGFRRLCPHELV</sequence>
<dbReference type="KEGG" id="aaco:K1I37_13740"/>
<evidence type="ECO:0000313" key="1">
    <source>
        <dbReference type="EMBL" id="UNO47746.1"/>
    </source>
</evidence>
<dbReference type="EMBL" id="CP080467">
    <property type="protein sequence ID" value="UNO47746.1"/>
    <property type="molecule type" value="Genomic_DNA"/>
</dbReference>
<proteinExistence type="predicted"/>
<protein>
    <submittedName>
        <fullName evidence="1">Uncharacterized protein</fullName>
    </submittedName>
</protein>
<accession>A0A9E6ZIF7</accession>
<keyword evidence="2" id="KW-1185">Reference proteome</keyword>
<evidence type="ECO:0000313" key="2">
    <source>
        <dbReference type="Proteomes" id="UP000829401"/>
    </source>
</evidence>
<organism evidence="1 2">
    <name type="scientific">Alicyclobacillus acidoterrestris (strain ATCC 49025 / DSM 3922 / CIP 106132 / NCIMB 13137 / GD3B)</name>
    <dbReference type="NCBI Taxonomy" id="1356854"/>
    <lineage>
        <taxon>Bacteria</taxon>
        <taxon>Bacillati</taxon>
        <taxon>Bacillota</taxon>
        <taxon>Bacilli</taxon>
        <taxon>Bacillales</taxon>
        <taxon>Alicyclobacillaceae</taxon>
        <taxon>Alicyclobacillus</taxon>
    </lineage>
</organism>
<reference evidence="2" key="1">
    <citation type="journal article" date="2022" name="G3 (Bethesda)">
        <title>Unveiling the complete genome sequence of Alicyclobacillus acidoterrestris DSM 3922T, a taint-producing strain.</title>
        <authorList>
            <person name="Leonardo I.C."/>
            <person name="Barreto Crespo M.T."/>
            <person name="Gaspar F.B."/>
        </authorList>
    </citation>
    <scope>NUCLEOTIDE SEQUENCE [LARGE SCALE GENOMIC DNA]</scope>
    <source>
        <strain evidence="2">DSM 3922</strain>
    </source>
</reference>